<keyword evidence="3" id="KW-1185">Reference proteome</keyword>
<feature type="region of interest" description="Disordered" evidence="1">
    <location>
        <begin position="16"/>
        <end position="40"/>
    </location>
</feature>
<dbReference type="RefSeq" id="XP_037167944.1">
    <property type="nucleotide sequence ID" value="XM_037305079.1"/>
</dbReference>
<name>A0A8H6G1J5_9LECA</name>
<feature type="compositionally biased region" description="Basic residues" evidence="1">
    <location>
        <begin position="28"/>
        <end position="39"/>
    </location>
</feature>
<feature type="region of interest" description="Disordered" evidence="1">
    <location>
        <begin position="105"/>
        <end position="130"/>
    </location>
</feature>
<dbReference type="EMBL" id="JACCJC010000008">
    <property type="protein sequence ID" value="KAF6238645.1"/>
    <property type="molecule type" value="Genomic_DNA"/>
</dbReference>
<dbReference type="Proteomes" id="UP000578531">
    <property type="component" value="Unassembled WGS sequence"/>
</dbReference>
<evidence type="ECO:0000256" key="1">
    <source>
        <dbReference type="SAM" id="MobiDB-lite"/>
    </source>
</evidence>
<sequence length="130" mass="15396">MLRNWFETMRMSMPASVGSRKHLPEASRKHRIPRRRKRRLDSWKKLRHLPEASRKHRMTRRKRRLDSWEKLRDLVQDVGSSRRESYFFKFSPITGRSFGISFRNGTDVGKGGNSGEEARVNVGRNGITRE</sequence>
<evidence type="ECO:0000313" key="3">
    <source>
        <dbReference type="Proteomes" id="UP000578531"/>
    </source>
</evidence>
<comment type="caution">
    <text evidence="2">The sequence shown here is derived from an EMBL/GenBank/DDBJ whole genome shotgun (WGS) entry which is preliminary data.</text>
</comment>
<accession>A0A8H6G1J5</accession>
<evidence type="ECO:0000313" key="2">
    <source>
        <dbReference type="EMBL" id="KAF6238645.1"/>
    </source>
</evidence>
<reference evidence="2 3" key="1">
    <citation type="journal article" date="2020" name="Genomics">
        <title>Complete, high-quality genomes from long-read metagenomic sequencing of two wolf lichen thalli reveals enigmatic genome architecture.</title>
        <authorList>
            <person name="McKenzie S.K."/>
            <person name="Walston R.F."/>
            <person name="Allen J.L."/>
        </authorList>
    </citation>
    <scope>NUCLEOTIDE SEQUENCE [LARGE SCALE GENOMIC DNA]</scope>
    <source>
        <strain evidence="2">WasteWater2</strain>
    </source>
</reference>
<gene>
    <name evidence="2" type="ORF">HO173_003151</name>
</gene>
<protein>
    <submittedName>
        <fullName evidence="2">Uncharacterized protein</fullName>
    </submittedName>
</protein>
<proteinExistence type="predicted"/>
<dbReference type="GeneID" id="59284820"/>
<organism evidence="2 3">
    <name type="scientific">Letharia columbiana</name>
    <dbReference type="NCBI Taxonomy" id="112416"/>
    <lineage>
        <taxon>Eukaryota</taxon>
        <taxon>Fungi</taxon>
        <taxon>Dikarya</taxon>
        <taxon>Ascomycota</taxon>
        <taxon>Pezizomycotina</taxon>
        <taxon>Lecanoromycetes</taxon>
        <taxon>OSLEUM clade</taxon>
        <taxon>Lecanoromycetidae</taxon>
        <taxon>Lecanorales</taxon>
        <taxon>Lecanorineae</taxon>
        <taxon>Parmeliaceae</taxon>
        <taxon>Letharia</taxon>
    </lineage>
</organism>
<dbReference type="AlphaFoldDB" id="A0A8H6G1J5"/>